<evidence type="ECO:0000313" key="4">
    <source>
        <dbReference type="Proteomes" id="UP001596977"/>
    </source>
</evidence>
<organism evidence="3 4">
    <name type="scientific">Sphingomonas canadensis</name>
    <dbReference type="NCBI Taxonomy" id="1219257"/>
    <lineage>
        <taxon>Bacteria</taxon>
        <taxon>Pseudomonadati</taxon>
        <taxon>Pseudomonadota</taxon>
        <taxon>Alphaproteobacteria</taxon>
        <taxon>Sphingomonadales</taxon>
        <taxon>Sphingomonadaceae</taxon>
        <taxon>Sphingomonas</taxon>
    </lineage>
</organism>
<name>A0ABW3H437_9SPHN</name>
<dbReference type="PANTHER" id="PTHR13774">
    <property type="entry name" value="PHENAZINE BIOSYNTHESIS PROTEIN"/>
    <property type="match status" value="1"/>
</dbReference>
<evidence type="ECO:0000256" key="2">
    <source>
        <dbReference type="ARBA" id="ARBA00023235"/>
    </source>
</evidence>
<dbReference type="Gene3D" id="3.10.310.10">
    <property type="entry name" value="Diaminopimelate Epimerase, Chain A, domain 1"/>
    <property type="match status" value="2"/>
</dbReference>
<dbReference type="NCBIfam" id="TIGR00654">
    <property type="entry name" value="PhzF_family"/>
    <property type="match status" value="1"/>
</dbReference>
<keyword evidence="2" id="KW-0413">Isomerase</keyword>
<protein>
    <submittedName>
        <fullName evidence="3">PhzF family phenazine biosynthesis protein</fullName>
    </submittedName>
</protein>
<dbReference type="SUPFAM" id="SSF54506">
    <property type="entry name" value="Diaminopimelate epimerase-like"/>
    <property type="match status" value="1"/>
</dbReference>
<dbReference type="PIRSF" id="PIRSF016184">
    <property type="entry name" value="PhzC_PhzF"/>
    <property type="match status" value="1"/>
</dbReference>
<dbReference type="Pfam" id="PF02567">
    <property type="entry name" value="PhzC-PhzF"/>
    <property type="match status" value="1"/>
</dbReference>
<evidence type="ECO:0000313" key="3">
    <source>
        <dbReference type="EMBL" id="MFD0945090.1"/>
    </source>
</evidence>
<reference evidence="4" key="1">
    <citation type="journal article" date="2019" name="Int. J. Syst. Evol. Microbiol.">
        <title>The Global Catalogue of Microorganisms (GCM) 10K type strain sequencing project: providing services to taxonomists for standard genome sequencing and annotation.</title>
        <authorList>
            <consortium name="The Broad Institute Genomics Platform"/>
            <consortium name="The Broad Institute Genome Sequencing Center for Infectious Disease"/>
            <person name="Wu L."/>
            <person name="Ma J."/>
        </authorList>
    </citation>
    <scope>NUCLEOTIDE SEQUENCE [LARGE SCALE GENOMIC DNA]</scope>
    <source>
        <strain evidence="4">CCUG 62982</strain>
    </source>
</reference>
<comment type="caution">
    <text evidence="3">The sequence shown here is derived from an EMBL/GenBank/DDBJ whole genome shotgun (WGS) entry which is preliminary data.</text>
</comment>
<proteinExistence type="inferred from homology"/>
<sequence>MKLPFAQIDAFASRPFTGNQAAVMPLEAWLDDAVLQAIAGENNVAETAFLVRDESGEADWELRWFTPMVEVALCGHATLASGHYLLEADPSSDLVRFRTRRAGILEVARHGEGYLLALPAYAPAPLPLPDALAALGLDGAVETLRHPGGYQLIVLESAARVLALRPDFRALAAMGDTLNIVTAPGTDTDVISRVFAPAAGIDEDPVTGSAHSVLTPYWARRLGRNHFSAYQASARGGHLACELVPAEGGAEDDRVILGGRCVTVIEGEFRI</sequence>
<dbReference type="PANTHER" id="PTHR13774:SF17">
    <property type="entry name" value="PHENAZINE BIOSYNTHESIS-LIKE DOMAIN-CONTAINING PROTEIN"/>
    <property type="match status" value="1"/>
</dbReference>
<comment type="similarity">
    <text evidence="1">Belongs to the PhzF family.</text>
</comment>
<dbReference type="Proteomes" id="UP001596977">
    <property type="component" value="Unassembled WGS sequence"/>
</dbReference>
<dbReference type="RefSeq" id="WP_264942645.1">
    <property type="nucleotide sequence ID" value="NZ_JAPDRA010000001.1"/>
</dbReference>
<accession>A0ABW3H437</accession>
<gene>
    <name evidence="3" type="ORF">ACFQ1E_01935</name>
</gene>
<dbReference type="EMBL" id="JBHTJG010000001">
    <property type="protein sequence ID" value="MFD0945090.1"/>
    <property type="molecule type" value="Genomic_DNA"/>
</dbReference>
<evidence type="ECO:0000256" key="1">
    <source>
        <dbReference type="ARBA" id="ARBA00008270"/>
    </source>
</evidence>
<dbReference type="InterPro" id="IPR003719">
    <property type="entry name" value="Phenazine_PhzF-like"/>
</dbReference>
<keyword evidence="4" id="KW-1185">Reference proteome</keyword>